<reference evidence="2" key="1">
    <citation type="submission" date="2021-11" db="EMBL/GenBank/DDBJ databases">
        <title>Cultivation dependent microbiological survey of springs from the worlds oldest radium mine currently devoted to the extraction of radon-saturated water.</title>
        <authorList>
            <person name="Kapinusova G."/>
            <person name="Smrhova T."/>
            <person name="Strejcek M."/>
            <person name="Suman J."/>
            <person name="Jani K."/>
            <person name="Pajer P."/>
            <person name="Uhlik O."/>
        </authorList>
    </citation>
    <scope>NUCLEOTIDE SEQUENCE [LARGE SCALE GENOMIC DNA]</scope>
    <source>
        <strain evidence="2">J379</strain>
    </source>
</reference>
<protein>
    <submittedName>
        <fullName evidence="1">Uncharacterized protein</fullName>
    </submittedName>
</protein>
<gene>
    <name evidence="1" type="ORF">LRS13_25025</name>
</gene>
<dbReference type="RefSeq" id="WP_353864377.1">
    <property type="nucleotide sequence ID" value="NZ_CP088295.1"/>
</dbReference>
<organism evidence="1 2">
    <name type="scientific">Svornostia abyssi</name>
    <dbReference type="NCBI Taxonomy" id="2898438"/>
    <lineage>
        <taxon>Bacteria</taxon>
        <taxon>Bacillati</taxon>
        <taxon>Actinomycetota</taxon>
        <taxon>Thermoleophilia</taxon>
        <taxon>Solirubrobacterales</taxon>
        <taxon>Baekduiaceae</taxon>
        <taxon>Svornostia</taxon>
    </lineage>
</organism>
<evidence type="ECO:0000313" key="2">
    <source>
        <dbReference type="Proteomes" id="UP001058860"/>
    </source>
</evidence>
<dbReference type="Proteomes" id="UP001058860">
    <property type="component" value="Chromosome"/>
</dbReference>
<accession>A0ABY5PGT2</accession>
<evidence type="ECO:0000313" key="1">
    <source>
        <dbReference type="EMBL" id="UUY03878.1"/>
    </source>
</evidence>
<sequence>MGEFAMALAPPSGAKAFAYPLGIATDALCRVYVVERDVPRVRVYGWTHAPFCRALPAAGAGVAPPAVPTGDKVPPAVAVVWPSAVKLLRASTVRMKVRCPFERCRITSFGKVRVAGKVRWWMQITRSFSLKAGEQGTVTLRFRKASDLRAVRRLLRRGGRPKLELVVSASDAKGNFARKRTVVTLR</sequence>
<proteinExistence type="predicted"/>
<dbReference type="EMBL" id="CP088295">
    <property type="protein sequence ID" value="UUY03878.1"/>
    <property type="molecule type" value="Genomic_DNA"/>
</dbReference>
<keyword evidence="2" id="KW-1185">Reference proteome</keyword>
<name>A0ABY5PGT2_9ACTN</name>